<accession>A0A139WC92</accession>
<evidence type="ECO:0000256" key="8">
    <source>
        <dbReference type="RuleBase" id="RU003857"/>
    </source>
</evidence>
<keyword evidence="2 8" id="KW-0813">Transport</keyword>
<dbReference type="InParanoid" id="A0A139WC92"/>
<dbReference type="GO" id="GO:0015271">
    <property type="term" value="F:outward rectifier potassium channel activity"/>
    <property type="evidence" value="ECO:0000318"/>
    <property type="project" value="GO_Central"/>
</dbReference>
<comment type="subcellular location">
    <subcellularLocation>
        <location evidence="1">Membrane</location>
        <topology evidence="1">Multi-pass membrane protein</topology>
    </subcellularLocation>
</comment>
<dbReference type="PANTHER" id="PTHR11003:SF335">
    <property type="entry name" value="POTASSIUM CHANNEL DOMAIN-CONTAINING PROTEIN"/>
    <property type="match status" value="1"/>
</dbReference>
<evidence type="ECO:0000256" key="4">
    <source>
        <dbReference type="ARBA" id="ARBA00022989"/>
    </source>
</evidence>
<evidence type="ECO:0000256" key="7">
    <source>
        <dbReference type="ARBA" id="ARBA00023303"/>
    </source>
</evidence>
<organism evidence="12 13">
    <name type="scientific">Tribolium castaneum</name>
    <name type="common">Red flour beetle</name>
    <dbReference type="NCBI Taxonomy" id="7070"/>
    <lineage>
        <taxon>Eukaryota</taxon>
        <taxon>Metazoa</taxon>
        <taxon>Ecdysozoa</taxon>
        <taxon>Arthropoda</taxon>
        <taxon>Hexapoda</taxon>
        <taxon>Insecta</taxon>
        <taxon>Pterygota</taxon>
        <taxon>Neoptera</taxon>
        <taxon>Endopterygota</taxon>
        <taxon>Coleoptera</taxon>
        <taxon>Polyphaga</taxon>
        <taxon>Cucujiformia</taxon>
        <taxon>Tenebrionidae</taxon>
        <taxon>Tenebrionidae incertae sedis</taxon>
        <taxon>Tribolium</taxon>
    </lineage>
</organism>
<dbReference type="InterPro" id="IPR013099">
    <property type="entry name" value="K_chnl_dom"/>
</dbReference>
<dbReference type="OMA" id="CINVVQA"/>
<feature type="transmembrane region" description="Helical" evidence="10">
    <location>
        <begin position="600"/>
        <end position="620"/>
    </location>
</feature>
<sequence>MEFPSDLNAVLKTPNSISSRKQVDFSRARPTLVIPPPQDQWTQYTSASSGRTPQDYSRKQSIFYEGIDGIRDFTKSGLGLGEKCAYWLYNKLKLWSQKWFTHMFLTVVLIFYTIGGALIFEVIEGRAESTVELDLKDSRDELLRELRVTSLQTPVEKSLDEWIGEASRHIQKRYESRLENYYSHHKLAVTNGIEKKIWTFWNSVVFCSTVYTSIEIYDDSKREEKEVDIARIEAMVTPEQMHSASVAKKRRNFTKRRASRRDKTPLKELDDKTTTDEDVPEQRPKTPERRRRKKIVSKDESKSEPEFTEKMESATIKKSHSFSKQVIDEYKKRETLSELAQAEVVSFFNKTKKGLTAAAIRGRERFKKLDKEQVRRSQSAPHAFTQEELIESFRKAQLLDEFNVQLQTKIYDVYESDNISVSKQFRPEVQEFVRQRKKQRTTNCSKIVEILDPKTSNVIAIKSVIKADFHIRQLFDIVRLFTIKELLVYFRAFKSDMKDECRKIRILRNRCMCELFLIITFCGLGGFLFKFVEGSFEHFYKCGVKRVKRDFIEMLWLKSHNLREEEWKSLARNKLRTFEEELHTAHEAGMKTYSGQRSWSFLNSVVYCLTIVTTIGYGHIYPETRTGKALTIVYSLIGIPLFLLALTDFGKLFTRCIKFLWSFVRRLYYTGSCRKVRKTAHVKEIVKGAQMMYEIATFRRPSVFAEGEQADTPSPTTPAMSNFEIDDEFNLPVTLAIFILVVYMFVGALIYWLWEAWNFFDSFYFVFISMSTVGFGDMVPNDAACMMVSIVYLVFGLALMSMCINVVQAKLSDTFQQASTKIGATIGLSVAEDDGSITTAVPDNVEVVPVHDKAKISTKDS</sequence>
<dbReference type="GO" id="GO:0071805">
    <property type="term" value="P:potassium ion transmembrane transport"/>
    <property type="evidence" value="ECO:0000318"/>
    <property type="project" value="GO_Central"/>
</dbReference>
<reference evidence="12 13" key="1">
    <citation type="journal article" date="2008" name="Nature">
        <title>The genome of the model beetle and pest Tribolium castaneum.</title>
        <authorList>
            <consortium name="Tribolium Genome Sequencing Consortium"/>
            <person name="Richards S."/>
            <person name="Gibbs R.A."/>
            <person name="Weinstock G.M."/>
            <person name="Brown S.J."/>
            <person name="Denell R."/>
            <person name="Beeman R.W."/>
            <person name="Gibbs R."/>
            <person name="Beeman R.W."/>
            <person name="Brown S.J."/>
            <person name="Bucher G."/>
            <person name="Friedrich M."/>
            <person name="Grimmelikhuijzen C.J."/>
            <person name="Klingler M."/>
            <person name="Lorenzen M."/>
            <person name="Richards S."/>
            <person name="Roth S."/>
            <person name="Schroder R."/>
            <person name="Tautz D."/>
            <person name="Zdobnov E.M."/>
            <person name="Muzny D."/>
            <person name="Gibbs R.A."/>
            <person name="Weinstock G.M."/>
            <person name="Attaway T."/>
            <person name="Bell S."/>
            <person name="Buhay C.J."/>
            <person name="Chandrabose M.N."/>
            <person name="Chavez D."/>
            <person name="Clerk-Blankenburg K.P."/>
            <person name="Cree A."/>
            <person name="Dao M."/>
            <person name="Davis C."/>
            <person name="Chacko J."/>
            <person name="Dinh H."/>
            <person name="Dugan-Rocha S."/>
            <person name="Fowler G."/>
            <person name="Garner T.T."/>
            <person name="Garnes J."/>
            <person name="Gnirke A."/>
            <person name="Hawes A."/>
            <person name="Hernandez J."/>
            <person name="Hines S."/>
            <person name="Holder M."/>
            <person name="Hume J."/>
            <person name="Jhangiani S.N."/>
            <person name="Joshi V."/>
            <person name="Khan Z.M."/>
            <person name="Jackson L."/>
            <person name="Kovar C."/>
            <person name="Kowis A."/>
            <person name="Lee S."/>
            <person name="Lewis L.R."/>
            <person name="Margolis J."/>
            <person name="Morgan M."/>
            <person name="Nazareth L.V."/>
            <person name="Nguyen N."/>
            <person name="Okwuonu G."/>
            <person name="Parker D."/>
            <person name="Richards S."/>
            <person name="Ruiz S.J."/>
            <person name="Santibanez J."/>
            <person name="Savard J."/>
            <person name="Scherer S.E."/>
            <person name="Schneider B."/>
            <person name="Sodergren E."/>
            <person name="Tautz D."/>
            <person name="Vattahil S."/>
            <person name="Villasana D."/>
            <person name="White C.S."/>
            <person name="Wright R."/>
            <person name="Park Y."/>
            <person name="Beeman R.W."/>
            <person name="Lord J."/>
            <person name="Oppert B."/>
            <person name="Lorenzen M."/>
            <person name="Brown S."/>
            <person name="Wang L."/>
            <person name="Savard J."/>
            <person name="Tautz D."/>
            <person name="Richards S."/>
            <person name="Weinstock G."/>
            <person name="Gibbs R.A."/>
            <person name="Liu Y."/>
            <person name="Worley K."/>
            <person name="Weinstock G."/>
            <person name="Elsik C.G."/>
            <person name="Reese J.T."/>
            <person name="Elhaik E."/>
            <person name="Landan G."/>
            <person name="Graur D."/>
            <person name="Arensburger P."/>
            <person name="Atkinson P."/>
            <person name="Beeman R.W."/>
            <person name="Beidler J."/>
            <person name="Brown S.J."/>
            <person name="Demuth J.P."/>
            <person name="Drury D.W."/>
            <person name="Du Y.Z."/>
            <person name="Fujiwara H."/>
            <person name="Lorenzen M."/>
            <person name="Maselli V."/>
            <person name="Osanai M."/>
            <person name="Park Y."/>
            <person name="Robertson H.M."/>
            <person name="Tu Z."/>
            <person name="Wang J.J."/>
            <person name="Wang S."/>
            <person name="Richards S."/>
            <person name="Song H."/>
            <person name="Zhang L."/>
            <person name="Sodergren E."/>
            <person name="Werner D."/>
            <person name="Stanke M."/>
            <person name="Morgenstern B."/>
            <person name="Solovyev V."/>
            <person name="Kosarev P."/>
            <person name="Brown G."/>
            <person name="Chen H.C."/>
            <person name="Ermolaeva O."/>
            <person name="Hlavina W."/>
            <person name="Kapustin Y."/>
            <person name="Kiryutin B."/>
            <person name="Kitts P."/>
            <person name="Maglott D."/>
            <person name="Pruitt K."/>
            <person name="Sapojnikov V."/>
            <person name="Souvorov A."/>
            <person name="Mackey A.J."/>
            <person name="Waterhouse R.M."/>
            <person name="Wyder S."/>
            <person name="Zdobnov E.M."/>
            <person name="Zdobnov E.M."/>
            <person name="Wyder S."/>
            <person name="Kriventseva E.V."/>
            <person name="Kadowaki T."/>
            <person name="Bork P."/>
            <person name="Aranda M."/>
            <person name="Bao R."/>
            <person name="Beermann A."/>
            <person name="Berns N."/>
            <person name="Bolognesi R."/>
            <person name="Bonneton F."/>
            <person name="Bopp D."/>
            <person name="Brown S.J."/>
            <person name="Bucher G."/>
            <person name="Butts T."/>
            <person name="Chaumot A."/>
            <person name="Denell R.E."/>
            <person name="Ferrier D.E."/>
            <person name="Friedrich M."/>
            <person name="Gordon C.M."/>
            <person name="Jindra M."/>
            <person name="Klingler M."/>
            <person name="Lan Q."/>
            <person name="Lattorff H.M."/>
            <person name="Laudet V."/>
            <person name="von Levetsow C."/>
            <person name="Liu Z."/>
            <person name="Lutz R."/>
            <person name="Lynch J.A."/>
            <person name="da Fonseca R.N."/>
            <person name="Posnien N."/>
            <person name="Reuter R."/>
            <person name="Roth S."/>
            <person name="Savard J."/>
            <person name="Schinko J.B."/>
            <person name="Schmitt C."/>
            <person name="Schoppmeier M."/>
            <person name="Schroder R."/>
            <person name="Shippy T.D."/>
            <person name="Simonnet F."/>
            <person name="Marques-Souza H."/>
            <person name="Tautz D."/>
            <person name="Tomoyasu Y."/>
            <person name="Trauner J."/>
            <person name="Van der Zee M."/>
            <person name="Vervoort M."/>
            <person name="Wittkopp N."/>
            <person name="Wimmer E.A."/>
            <person name="Yang X."/>
            <person name="Jones A.K."/>
            <person name="Sattelle D.B."/>
            <person name="Ebert P.R."/>
            <person name="Nelson D."/>
            <person name="Scott J.G."/>
            <person name="Beeman R.W."/>
            <person name="Muthukrishnan S."/>
            <person name="Kramer K.J."/>
            <person name="Arakane Y."/>
            <person name="Beeman R.W."/>
            <person name="Zhu Q."/>
            <person name="Hogenkamp D."/>
            <person name="Dixit R."/>
            <person name="Oppert B."/>
            <person name="Jiang H."/>
            <person name="Zou Z."/>
            <person name="Marshall J."/>
            <person name="Elpidina E."/>
            <person name="Vinokurov K."/>
            <person name="Oppert C."/>
            <person name="Zou Z."/>
            <person name="Evans J."/>
            <person name="Lu Z."/>
            <person name="Zhao P."/>
            <person name="Sumathipala N."/>
            <person name="Altincicek B."/>
            <person name="Vilcinskas A."/>
            <person name="Williams M."/>
            <person name="Hultmark D."/>
            <person name="Hetru C."/>
            <person name="Jiang H."/>
            <person name="Grimmelikhuijzen C.J."/>
            <person name="Hauser F."/>
            <person name="Cazzamali G."/>
            <person name="Williamson M."/>
            <person name="Park Y."/>
            <person name="Li B."/>
            <person name="Tanaka Y."/>
            <person name="Predel R."/>
            <person name="Neupert S."/>
            <person name="Schachtner J."/>
            <person name="Verleyen P."/>
            <person name="Raible F."/>
            <person name="Bork P."/>
            <person name="Friedrich M."/>
            <person name="Walden K.K."/>
            <person name="Robertson H.M."/>
            <person name="Angeli S."/>
            <person name="Foret S."/>
            <person name="Bucher G."/>
            <person name="Schuetz S."/>
            <person name="Maleszka R."/>
            <person name="Wimmer E.A."/>
            <person name="Beeman R.W."/>
            <person name="Lorenzen M."/>
            <person name="Tomoyasu Y."/>
            <person name="Miller S.C."/>
            <person name="Grossmann D."/>
            <person name="Bucher G."/>
        </authorList>
    </citation>
    <scope>NUCLEOTIDE SEQUENCE [LARGE SCALE GENOMIC DNA]</scope>
    <source>
        <strain evidence="12 13">Georgia GA2</strain>
    </source>
</reference>
<feature type="compositionally biased region" description="Basic residues" evidence="9">
    <location>
        <begin position="247"/>
        <end position="260"/>
    </location>
</feature>
<feature type="transmembrane region" description="Helical" evidence="10">
    <location>
        <begin position="99"/>
        <end position="120"/>
    </location>
</feature>
<keyword evidence="7 8" id="KW-0407">Ion channel</keyword>
<protein>
    <recommendedName>
        <fullName evidence="11">Potassium channel domain-containing protein</fullName>
    </recommendedName>
</protein>
<evidence type="ECO:0000256" key="10">
    <source>
        <dbReference type="SAM" id="Phobius"/>
    </source>
</evidence>
<keyword evidence="3 8" id="KW-0812">Transmembrane</keyword>
<gene>
    <name evidence="12" type="primary">AUGUSTUS-3.0.2_34465</name>
    <name evidence="12" type="ORF">TcasGA2_TC034465</name>
</gene>
<evidence type="ECO:0000256" key="2">
    <source>
        <dbReference type="ARBA" id="ARBA00022448"/>
    </source>
</evidence>
<comment type="similarity">
    <text evidence="8">Belongs to the two pore domain potassium channel (TC 1.A.1.8) family.</text>
</comment>
<feature type="transmembrane region" description="Helical" evidence="10">
    <location>
        <begin position="783"/>
        <end position="807"/>
    </location>
</feature>
<evidence type="ECO:0000256" key="5">
    <source>
        <dbReference type="ARBA" id="ARBA00023065"/>
    </source>
</evidence>
<evidence type="ECO:0000313" key="13">
    <source>
        <dbReference type="Proteomes" id="UP000007266"/>
    </source>
</evidence>
<evidence type="ECO:0000256" key="9">
    <source>
        <dbReference type="SAM" id="MobiDB-lite"/>
    </source>
</evidence>
<feature type="compositionally biased region" description="Basic and acidic residues" evidence="9">
    <location>
        <begin position="296"/>
        <end position="312"/>
    </location>
</feature>
<dbReference type="Proteomes" id="UP000007266">
    <property type="component" value="Linkage group 9"/>
</dbReference>
<evidence type="ECO:0000256" key="6">
    <source>
        <dbReference type="ARBA" id="ARBA00023136"/>
    </source>
</evidence>
<evidence type="ECO:0000256" key="1">
    <source>
        <dbReference type="ARBA" id="ARBA00004141"/>
    </source>
</evidence>
<reference evidence="12 13" key="2">
    <citation type="journal article" date="2010" name="Nucleic Acids Res.">
        <title>BeetleBase in 2010: revisions to provide comprehensive genomic information for Tribolium castaneum.</title>
        <authorList>
            <person name="Kim H.S."/>
            <person name="Murphy T."/>
            <person name="Xia J."/>
            <person name="Caragea D."/>
            <person name="Park Y."/>
            <person name="Beeman R.W."/>
            <person name="Lorenzen M.D."/>
            <person name="Butcher S."/>
            <person name="Manak J.R."/>
            <person name="Brown S.J."/>
        </authorList>
    </citation>
    <scope>GENOME REANNOTATION</scope>
    <source>
        <strain evidence="12 13">Georgia GA2</strain>
    </source>
</reference>
<dbReference type="EMBL" id="KQ971372">
    <property type="protein sequence ID" value="KYB25451.1"/>
    <property type="molecule type" value="Genomic_DNA"/>
</dbReference>
<feature type="transmembrane region" description="Helical" evidence="10">
    <location>
        <begin position="515"/>
        <end position="532"/>
    </location>
</feature>
<feature type="domain" description="Potassium channel" evidence="11">
    <location>
        <begin position="739"/>
        <end position="811"/>
    </location>
</feature>
<feature type="domain" description="Potassium channel" evidence="11">
    <location>
        <begin position="597"/>
        <end position="654"/>
    </location>
</feature>
<dbReference type="InterPro" id="IPR003280">
    <property type="entry name" value="2pore_dom_K_chnl"/>
</dbReference>
<evidence type="ECO:0000313" key="12">
    <source>
        <dbReference type="EMBL" id="KYB25451.1"/>
    </source>
</evidence>
<dbReference type="eggNOG" id="KOG1418">
    <property type="taxonomic scope" value="Eukaryota"/>
</dbReference>
<dbReference type="PANTHER" id="PTHR11003">
    <property type="entry name" value="POTASSIUM CHANNEL, SUBFAMILY K"/>
    <property type="match status" value="1"/>
</dbReference>
<proteinExistence type="inferred from homology"/>
<keyword evidence="4 10" id="KW-1133">Transmembrane helix</keyword>
<dbReference type="SUPFAM" id="SSF81324">
    <property type="entry name" value="Voltage-gated potassium channels"/>
    <property type="match status" value="3"/>
</dbReference>
<dbReference type="Gene3D" id="1.10.287.70">
    <property type="match status" value="2"/>
</dbReference>
<feature type="compositionally biased region" description="Basic and acidic residues" evidence="9">
    <location>
        <begin position="261"/>
        <end position="287"/>
    </location>
</feature>
<evidence type="ECO:0000256" key="3">
    <source>
        <dbReference type="ARBA" id="ARBA00022692"/>
    </source>
</evidence>
<dbReference type="PRINTS" id="PR01333">
    <property type="entry name" value="2POREKCHANEL"/>
</dbReference>
<keyword evidence="13" id="KW-1185">Reference proteome</keyword>
<feature type="transmembrane region" description="Helical" evidence="10">
    <location>
        <begin position="729"/>
        <end position="753"/>
    </location>
</feature>
<keyword evidence="5 8" id="KW-0406">Ion transport</keyword>
<dbReference type="Pfam" id="PF07885">
    <property type="entry name" value="Ion_trans_2"/>
    <property type="match status" value="2"/>
</dbReference>
<dbReference type="GO" id="GO:0022841">
    <property type="term" value="F:potassium ion leak channel activity"/>
    <property type="evidence" value="ECO:0000318"/>
    <property type="project" value="GO_Central"/>
</dbReference>
<feature type="transmembrane region" description="Helical" evidence="10">
    <location>
        <begin position="632"/>
        <end position="653"/>
    </location>
</feature>
<dbReference type="GO" id="GO:0005886">
    <property type="term" value="C:plasma membrane"/>
    <property type="evidence" value="ECO:0000318"/>
    <property type="project" value="GO_Central"/>
</dbReference>
<evidence type="ECO:0000259" key="11">
    <source>
        <dbReference type="Pfam" id="PF07885"/>
    </source>
</evidence>
<dbReference type="FunCoup" id="A0A139WC92">
    <property type="interactions" value="42"/>
</dbReference>
<name>A0A139WC92_TRICA</name>
<dbReference type="AlphaFoldDB" id="A0A139WC92"/>
<keyword evidence="6 10" id="KW-0472">Membrane</keyword>
<feature type="region of interest" description="Disordered" evidence="9">
    <location>
        <begin position="238"/>
        <end position="312"/>
    </location>
</feature>